<dbReference type="PANTHER" id="PTHR21164:SF0">
    <property type="entry name" value="CHORISMATE MUTASE AROH"/>
    <property type="match status" value="1"/>
</dbReference>
<name>A0A4R7UW80_9PSEU</name>
<dbReference type="PANTHER" id="PTHR21164">
    <property type="entry name" value="CHORISMATE MUTASE"/>
    <property type="match status" value="1"/>
</dbReference>
<dbReference type="Gene3D" id="3.30.1330.40">
    <property type="entry name" value="RutC-like"/>
    <property type="match status" value="1"/>
</dbReference>
<dbReference type="PROSITE" id="PS51167">
    <property type="entry name" value="CHORISMATE_MUT_1"/>
    <property type="match status" value="1"/>
</dbReference>
<comment type="catalytic activity">
    <reaction evidence="3">
        <text>chorismate = prephenate</text>
        <dbReference type="Rhea" id="RHEA:13897"/>
        <dbReference type="ChEBI" id="CHEBI:29748"/>
        <dbReference type="ChEBI" id="CHEBI:29934"/>
        <dbReference type="EC" id="5.4.99.5"/>
    </reaction>
</comment>
<evidence type="ECO:0000256" key="1">
    <source>
        <dbReference type="NCBIfam" id="TIGR01796"/>
    </source>
</evidence>
<dbReference type="AlphaFoldDB" id="A0A4R7UW80"/>
<feature type="binding site" evidence="2">
    <location>
        <position position="107"/>
    </location>
    <ligand>
        <name>prephenate</name>
        <dbReference type="ChEBI" id="CHEBI:29934"/>
    </ligand>
</feature>
<dbReference type="Proteomes" id="UP000294927">
    <property type="component" value="Unassembled WGS sequence"/>
</dbReference>
<dbReference type="PIRSF" id="PIRSF005965">
    <property type="entry name" value="Chor_mut_AroH"/>
    <property type="match status" value="1"/>
</dbReference>
<dbReference type="OrthoDB" id="9802232at2"/>
<dbReference type="SUPFAM" id="SSF55298">
    <property type="entry name" value="YjgF-like"/>
    <property type="match status" value="1"/>
</dbReference>
<feature type="binding site" evidence="2">
    <location>
        <position position="7"/>
    </location>
    <ligand>
        <name>prephenate</name>
        <dbReference type="ChEBI" id="CHEBI:29934"/>
    </ligand>
</feature>
<proteinExistence type="predicted"/>
<evidence type="ECO:0000256" key="3">
    <source>
        <dbReference type="PROSITE-ProRule" id="PRU00514"/>
    </source>
</evidence>
<protein>
    <recommendedName>
        <fullName evidence="1 3">chorismate mutase</fullName>
        <ecNumber evidence="1 3">5.4.99.5</ecNumber>
    </recommendedName>
</protein>
<evidence type="ECO:0000313" key="4">
    <source>
        <dbReference type="EMBL" id="TDV41038.1"/>
    </source>
</evidence>
<dbReference type="GO" id="GO:0046417">
    <property type="term" value="P:chorismate metabolic process"/>
    <property type="evidence" value="ECO:0007669"/>
    <property type="project" value="TreeGrafter"/>
</dbReference>
<keyword evidence="5" id="KW-1185">Reference proteome</keyword>
<feature type="binding site" evidence="2">
    <location>
        <position position="89"/>
    </location>
    <ligand>
        <name>prephenate</name>
        <dbReference type="ChEBI" id="CHEBI:29934"/>
    </ligand>
</feature>
<dbReference type="Pfam" id="PF07736">
    <property type="entry name" value="CM_1"/>
    <property type="match status" value="1"/>
</dbReference>
<keyword evidence="2 3" id="KW-0028">Amino-acid biosynthesis</keyword>
<reference evidence="4 5" key="1">
    <citation type="submission" date="2019-03" db="EMBL/GenBank/DDBJ databases">
        <title>Genomic Encyclopedia of Archaeal and Bacterial Type Strains, Phase II (KMG-II): from individual species to whole genera.</title>
        <authorList>
            <person name="Goeker M."/>
        </authorList>
    </citation>
    <scope>NUCLEOTIDE SEQUENCE [LARGE SCALE GENOMIC DNA]</scope>
    <source>
        <strain evidence="4 5">DSM 45499</strain>
    </source>
</reference>
<gene>
    <name evidence="4" type="ORF">CLV71_121104</name>
</gene>
<keyword evidence="2 3" id="KW-0057">Aromatic amino acid biosynthesis</keyword>
<comment type="caution">
    <text evidence="4">The sequence shown here is derived from an EMBL/GenBank/DDBJ whole genome shotgun (WGS) entry which is preliminary data.</text>
</comment>
<dbReference type="GO" id="GO:0009073">
    <property type="term" value="P:aromatic amino acid family biosynthetic process"/>
    <property type="evidence" value="ECO:0007669"/>
    <property type="project" value="UniProtKB-UniRule"/>
</dbReference>
<keyword evidence="3" id="KW-0413">Isomerase</keyword>
<dbReference type="InterPro" id="IPR035959">
    <property type="entry name" value="RutC-like_sf"/>
</dbReference>
<organism evidence="4 5">
    <name type="scientific">Actinophytocola oryzae</name>
    <dbReference type="NCBI Taxonomy" id="502181"/>
    <lineage>
        <taxon>Bacteria</taxon>
        <taxon>Bacillati</taxon>
        <taxon>Actinomycetota</taxon>
        <taxon>Actinomycetes</taxon>
        <taxon>Pseudonocardiales</taxon>
        <taxon>Pseudonocardiaceae</taxon>
    </lineage>
</organism>
<dbReference type="NCBIfam" id="TIGR01796">
    <property type="entry name" value="CM_mono_aroH"/>
    <property type="match status" value="1"/>
</dbReference>
<accession>A0A4R7UW80</accession>
<evidence type="ECO:0000256" key="2">
    <source>
        <dbReference type="PIRSR" id="PIRSR005965-1"/>
    </source>
</evidence>
<dbReference type="EMBL" id="SOCP01000021">
    <property type="protein sequence ID" value="TDV41038.1"/>
    <property type="molecule type" value="Genomic_DNA"/>
</dbReference>
<dbReference type="InterPro" id="IPR008243">
    <property type="entry name" value="Chorismate_mutase_AroH"/>
</dbReference>
<dbReference type="GO" id="GO:0004106">
    <property type="term" value="F:chorismate mutase activity"/>
    <property type="evidence" value="ECO:0007669"/>
    <property type="project" value="UniProtKB-UniRule"/>
</dbReference>
<sequence length="120" mass="12943">MVVRAVRGAIQVDRDDPAEILGATRELLTEVVRGNEITPADLISIVFTLTPDLKSCFPAVAARDLGFVDVPLLCATEVDVAGALPHVVRLLAHVESDRPRSAVRHIYLRGAARLRPDLAA</sequence>
<dbReference type="EC" id="5.4.99.5" evidence="1 3"/>
<dbReference type="GO" id="GO:0008652">
    <property type="term" value="P:amino acid biosynthetic process"/>
    <property type="evidence" value="ECO:0007669"/>
    <property type="project" value="UniProtKB-UniRule"/>
</dbReference>
<evidence type="ECO:0000313" key="5">
    <source>
        <dbReference type="Proteomes" id="UP000294927"/>
    </source>
</evidence>
<dbReference type="CDD" id="cd02185">
    <property type="entry name" value="AroH"/>
    <property type="match status" value="1"/>
</dbReference>